<protein>
    <submittedName>
        <fullName evidence="1">Uncharacterized protein</fullName>
    </submittedName>
</protein>
<accession>A0ABQ3YA59</accession>
<sequence length="188" mass="19931">MWHTPAVGDDKGGLDARALIAADGGEWDGLLFDNPAVGLPPALTWTLRLPFEPVGGDPVRLEVEWLPIETGGWRDLAGKTVSSGSFAEPAEAVVHHSGHHRYDRVDVRVLEQDGARIRVAVHAAGDLDALGPAEISGEAWLRFTGIAVQLKGVDDAAAALARLGEHTDTTGLIEIPDPRGIAFRFAPG</sequence>
<organism evidence="1 2">
    <name type="scientific">Paractinoplanes deccanensis</name>
    <dbReference type="NCBI Taxonomy" id="113561"/>
    <lineage>
        <taxon>Bacteria</taxon>
        <taxon>Bacillati</taxon>
        <taxon>Actinomycetota</taxon>
        <taxon>Actinomycetes</taxon>
        <taxon>Micromonosporales</taxon>
        <taxon>Micromonosporaceae</taxon>
        <taxon>Paractinoplanes</taxon>
    </lineage>
</organism>
<proteinExistence type="predicted"/>
<dbReference type="Proteomes" id="UP000609879">
    <property type="component" value="Unassembled WGS sequence"/>
</dbReference>
<name>A0ABQ3YA59_9ACTN</name>
<gene>
    <name evidence="1" type="ORF">Ade02nite_54510</name>
</gene>
<keyword evidence="2" id="KW-1185">Reference proteome</keyword>
<evidence type="ECO:0000313" key="1">
    <source>
        <dbReference type="EMBL" id="GID76810.1"/>
    </source>
</evidence>
<dbReference type="EMBL" id="BOMI01000108">
    <property type="protein sequence ID" value="GID76810.1"/>
    <property type="molecule type" value="Genomic_DNA"/>
</dbReference>
<comment type="caution">
    <text evidence="1">The sequence shown here is derived from an EMBL/GenBank/DDBJ whole genome shotgun (WGS) entry which is preliminary data.</text>
</comment>
<reference evidence="1 2" key="1">
    <citation type="submission" date="2021-01" db="EMBL/GenBank/DDBJ databases">
        <title>Whole genome shotgun sequence of Actinoplanes deccanensis NBRC 13994.</title>
        <authorList>
            <person name="Komaki H."/>
            <person name="Tamura T."/>
        </authorList>
    </citation>
    <scope>NUCLEOTIDE SEQUENCE [LARGE SCALE GENOMIC DNA]</scope>
    <source>
        <strain evidence="1 2">NBRC 13994</strain>
    </source>
</reference>
<evidence type="ECO:0000313" key="2">
    <source>
        <dbReference type="Proteomes" id="UP000609879"/>
    </source>
</evidence>